<sequence length="123" mass="13645">MFAIQPVCLINSDEELRAVSIGTRVCHPQQTYEHTRDQTSFRFDFNKNTYSHLQTCVHIWISPSATVVGKTSTMAHKLRNGSMEAAALEPKAILMRAQTTAISTGNCFLHSTGKQTNKTAVMS</sequence>
<accession>A0A8C1UY29</accession>
<name>A0A8C1UY29_CYPCA</name>
<protein>
    <submittedName>
        <fullName evidence="1">Uncharacterized protein</fullName>
    </submittedName>
</protein>
<dbReference type="AlphaFoldDB" id="A0A8C1UY29"/>
<dbReference type="Ensembl" id="ENSCCRT00015045458.1">
    <property type="protein sequence ID" value="ENSCCRP00015043968.1"/>
    <property type="gene ID" value="ENSCCRG00015018247.1"/>
</dbReference>
<proteinExistence type="predicted"/>
<reference evidence="1" key="1">
    <citation type="submission" date="2025-08" db="UniProtKB">
        <authorList>
            <consortium name="Ensembl"/>
        </authorList>
    </citation>
    <scope>IDENTIFICATION</scope>
</reference>
<evidence type="ECO:0000313" key="2">
    <source>
        <dbReference type="Proteomes" id="UP000694700"/>
    </source>
</evidence>
<organism evidence="1 2">
    <name type="scientific">Cyprinus carpio</name>
    <name type="common">Common carp</name>
    <dbReference type="NCBI Taxonomy" id="7962"/>
    <lineage>
        <taxon>Eukaryota</taxon>
        <taxon>Metazoa</taxon>
        <taxon>Chordata</taxon>
        <taxon>Craniata</taxon>
        <taxon>Vertebrata</taxon>
        <taxon>Euteleostomi</taxon>
        <taxon>Actinopterygii</taxon>
        <taxon>Neopterygii</taxon>
        <taxon>Teleostei</taxon>
        <taxon>Ostariophysi</taxon>
        <taxon>Cypriniformes</taxon>
        <taxon>Cyprinidae</taxon>
        <taxon>Cyprininae</taxon>
        <taxon>Cyprinus</taxon>
    </lineage>
</organism>
<dbReference type="Proteomes" id="UP000694700">
    <property type="component" value="Unplaced"/>
</dbReference>
<evidence type="ECO:0000313" key="1">
    <source>
        <dbReference type="Ensembl" id="ENSCCRP00015043968.1"/>
    </source>
</evidence>